<dbReference type="Proteomes" id="UP000286063">
    <property type="component" value="Unassembled WGS sequence"/>
</dbReference>
<dbReference type="EMBL" id="QSCR01000005">
    <property type="protein sequence ID" value="RGY19702.1"/>
    <property type="molecule type" value="Genomic_DNA"/>
</dbReference>
<evidence type="ECO:0000313" key="2">
    <source>
        <dbReference type="Proteomes" id="UP000286063"/>
    </source>
</evidence>
<organism evidence="1 2">
    <name type="scientific">Butyricimonas virosa</name>
    <dbReference type="NCBI Taxonomy" id="544645"/>
    <lineage>
        <taxon>Bacteria</taxon>
        <taxon>Pseudomonadati</taxon>
        <taxon>Bacteroidota</taxon>
        <taxon>Bacteroidia</taxon>
        <taxon>Bacteroidales</taxon>
        <taxon>Odoribacteraceae</taxon>
        <taxon>Butyricimonas</taxon>
    </lineage>
</organism>
<gene>
    <name evidence="1" type="ORF">DXA50_04920</name>
</gene>
<sequence length="78" mass="8994">MINFPCQNELTRYKFFFNVTIQKSILIRETDAPFRLPHGYTTVIPQFYIPNNLPHPIMSPLPAFSGILAKDNERAIKG</sequence>
<reference evidence="1 2" key="1">
    <citation type="submission" date="2018-08" db="EMBL/GenBank/DDBJ databases">
        <title>A genome reference for cultivated species of the human gut microbiota.</title>
        <authorList>
            <person name="Zou Y."/>
            <person name="Xue W."/>
            <person name="Luo G."/>
        </authorList>
    </citation>
    <scope>NUCLEOTIDE SEQUENCE [LARGE SCALE GENOMIC DNA]</scope>
    <source>
        <strain evidence="1 2">OF02-7</strain>
    </source>
</reference>
<accession>A0A413IQW0</accession>
<name>A0A413IQW0_9BACT</name>
<dbReference type="AlphaFoldDB" id="A0A413IQW0"/>
<protein>
    <submittedName>
        <fullName evidence="1">Uncharacterized protein</fullName>
    </submittedName>
</protein>
<proteinExistence type="predicted"/>
<comment type="caution">
    <text evidence="1">The sequence shown here is derived from an EMBL/GenBank/DDBJ whole genome shotgun (WGS) entry which is preliminary data.</text>
</comment>
<evidence type="ECO:0000313" key="1">
    <source>
        <dbReference type="EMBL" id="RGY19702.1"/>
    </source>
</evidence>